<dbReference type="Proteomes" id="UP000033423">
    <property type="component" value="Unassembled WGS sequence"/>
</dbReference>
<gene>
    <name evidence="1" type="ORF">MBAV_000352</name>
</gene>
<proteinExistence type="predicted"/>
<comment type="caution">
    <text evidence="1">The sequence shown here is derived from an EMBL/GenBank/DDBJ whole genome shotgun (WGS) entry which is preliminary data.</text>
</comment>
<evidence type="ECO:0000313" key="1">
    <source>
        <dbReference type="EMBL" id="KJU87455.1"/>
    </source>
</evidence>
<reference evidence="1 2" key="1">
    <citation type="submission" date="2015-02" db="EMBL/GenBank/DDBJ databases">
        <title>Single-cell genomics of uncultivated deep-branching MTB reveals a conserved set of magnetosome genes.</title>
        <authorList>
            <person name="Kolinko S."/>
            <person name="Richter M."/>
            <person name="Glockner F.O."/>
            <person name="Brachmann A."/>
            <person name="Schuler D."/>
        </authorList>
    </citation>
    <scope>NUCLEOTIDE SEQUENCE [LARGE SCALE GENOMIC DNA]</scope>
    <source>
        <strain evidence="1">TM-1</strain>
    </source>
</reference>
<dbReference type="EMBL" id="LACI01000159">
    <property type="protein sequence ID" value="KJU87455.1"/>
    <property type="molecule type" value="Genomic_DNA"/>
</dbReference>
<dbReference type="AlphaFoldDB" id="A0A0F3GZZ7"/>
<sequence length="116" mass="12088">MCYSLSALSALLTNSSRSVPILKPTDLLAGTSMGSPVLGLRAFLGLWSLTTKVPKPLMANLLFSISPFLARSVNVSIVSLCSALGFPFFVSSLGESSLQMDSSLVASAFVGADGVW</sequence>
<evidence type="ECO:0000313" key="2">
    <source>
        <dbReference type="Proteomes" id="UP000033423"/>
    </source>
</evidence>
<protein>
    <submittedName>
        <fullName evidence="1">Uncharacterized protein</fullName>
    </submittedName>
</protein>
<organism evidence="1 2">
    <name type="scientific">Candidatus Magnetobacterium bavaricum</name>
    <dbReference type="NCBI Taxonomy" id="29290"/>
    <lineage>
        <taxon>Bacteria</taxon>
        <taxon>Pseudomonadati</taxon>
        <taxon>Nitrospirota</taxon>
        <taxon>Thermodesulfovibrionia</taxon>
        <taxon>Thermodesulfovibrionales</taxon>
        <taxon>Candidatus Magnetobacteriaceae</taxon>
        <taxon>Candidatus Magnetobacterium</taxon>
    </lineage>
</organism>
<name>A0A0F3GZZ7_9BACT</name>
<keyword evidence="2" id="KW-1185">Reference proteome</keyword>
<accession>A0A0F3GZZ7</accession>